<proteinExistence type="inferred from homology"/>
<evidence type="ECO:0000256" key="9">
    <source>
        <dbReference type="ARBA" id="ARBA00048781"/>
    </source>
</evidence>
<dbReference type="Pfam" id="PF01931">
    <property type="entry name" value="NTPase_I-T"/>
    <property type="match status" value="1"/>
</dbReference>
<keyword evidence="4 11" id="KW-0378">Hydrolase</keyword>
<dbReference type="PANTHER" id="PTHR34699">
    <property type="match status" value="1"/>
</dbReference>
<comment type="function">
    <text evidence="11">Phosphatase that hydrolyzes non-canonical purine nucleotides such as XTP and ITP to their respective diphosphate derivatives. Probably excludes non-canonical purines from DNA/RNA precursor pool, thus preventing their incorporation into DNA/RNA and avoiding chromosomal lesions.</text>
</comment>
<comment type="cofactor">
    <cofactor evidence="1">
        <name>Mn(2+)</name>
        <dbReference type="ChEBI" id="CHEBI:29035"/>
    </cofactor>
</comment>
<comment type="catalytic activity">
    <reaction evidence="9 11">
        <text>XTP + H2O = XDP + phosphate + H(+)</text>
        <dbReference type="Rhea" id="RHEA:28406"/>
        <dbReference type="ChEBI" id="CHEBI:15377"/>
        <dbReference type="ChEBI" id="CHEBI:15378"/>
        <dbReference type="ChEBI" id="CHEBI:43474"/>
        <dbReference type="ChEBI" id="CHEBI:59884"/>
        <dbReference type="ChEBI" id="CHEBI:61314"/>
        <dbReference type="EC" id="3.6.1.73"/>
    </reaction>
</comment>
<feature type="domain" description="Non-canonical purine NTP phosphatase/PRRC1" evidence="12">
    <location>
        <begin position="6"/>
        <end position="164"/>
    </location>
</feature>
<evidence type="ECO:0000313" key="14">
    <source>
        <dbReference type="Proteomes" id="UP000176191"/>
    </source>
</evidence>
<reference evidence="13 14" key="1">
    <citation type="journal article" date="2016" name="Nat. Commun.">
        <title>Thousands of microbial genomes shed light on interconnected biogeochemical processes in an aquifer system.</title>
        <authorList>
            <person name="Anantharaman K."/>
            <person name="Brown C.T."/>
            <person name="Hug L.A."/>
            <person name="Sharon I."/>
            <person name="Castelle C.J."/>
            <person name="Probst A.J."/>
            <person name="Thomas B.C."/>
            <person name="Singh A."/>
            <person name="Wilkins M.J."/>
            <person name="Karaoz U."/>
            <person name="Brodie E.L."/>
            <person name="Williams K.H."/>
            <person name="Hubbard S.S."/>
            <person name="Banfield J.F."/>
        </authorList>
    </citation>
    <scope>NUCLEOTIDE SEQUENCE [LARGE SCALE GENOMIC DNA]</scope>
</reference>
<evidence type="ECO:0000256" key="7">
    <source>
        <dbReference type="ARBA" id="ARBA00023211"/>
    </source>
</evidence>
<evidence type="ECO:0000256" key="6">
    <source>
        <dbReference type="ARBA" id="ARBA00023080"/>
    </source>
</evidence>
<dbReference type="FunFam" id="3.90.950.10:FF:000002">
    <property type="entry name" value="Inosine/xanthosine triphosphatase"/>
    <property type="match status" value="1"/>
</dbReference>
<dbReference type="GO" id="GO:0000166">
    <property type="term" value="F:nucleotide binding"/>
    <property type="evidence" value="ECO:0007669"/>
    <property type="project" value="UniProtKB-KW"/>
</dbReference>
<dbReference type="GO" id="GO:0103023">
    <property type="term" value="F:ITPase activity"/>
    <property type="evidence" value="ECO:0007669"/>
    <property type="project" value="UniProtKB-EC"/>
</dbReference>
<evidence type="ECO:0000256" key="5">
    <source>
        <dbReference type="ARBA" id="ARBA00022842"/>
    </source>
</evidence>
<evidence type="ECO:0000256" key="11">
    <source>
        <dbReference type="HAMAP-Rule" id="MF_00648"/>
    </source>
</evidence>
<dbReference type="InterPro" id="IPR050299">
    <property type="entry name" value="YjjX_NTPase"/>
</dbReference>
<dbReference type="InterPro" id="IPR026533">
    <property type="entry name" value="NTPase/PRRC1"/>
</dbReference>
<gene>
    <name evidence="13" type="ORF">A2228_03245</name>
</gene>
<dbReference type="InterPro" id="IPR002786">
    <property type="entry name" value="Non_canon_purine_NTPase"/>
</dbReference>
<dbReference type="Proteomes" id="UP000176191">
    <property type="component" value="Unassembled WGS sequence"/>
</dbReference>
<dbReference type="EC" id="3.6.1.73" evidence="11"/>
<dbReference type="GO" id="GO:0009117">
    <property type="term" value="P:nucleotide metabolic process"/>
    <property type="evidence" value="ECO:0007669"/>
    <property type="project" value="UniProtKB-KW"/>
</dbReference>
<dbReference type="AlphaFoldDB" id="A0A1F5F3E1"/>
<feature type="binding site" evidence="11">
    <location>
        <position position="62"/>
    </location>
    <ligand>
        <name>Mg(2+)</name>
        <dbReference type="ChEBI" id="CHEBI:18420"/>
    </ligand>
</feature>
<dbReference type="HAMAP" id="MF_00648">
    <property type="entry name" value="Non_canon_purine_NTPase_YjjX"/>
    <property type="match status" value="1"/>
</dbReference>
<dbReference type="PANTHER" id="PTHR34699:SF2">
    <property type="entry name" value="NON-CANONICAL PURINE NTP PHOSPHATASE_PRRC1 DOMAIN-CONTAINING PROTEIN"/>
    <property type="match status" value="1"/>
</dbReference>
<evidence type="ECO:0000256" key="8">
    <source>
        <dbReference type="ARBA" id="ARBA00048174"/>
    </source>
</evidence>
<dbReference type="EMBL" id="MFAK01000039">
    <property type="protein sequence ID" value="OGD74178.1"/>
    <property type="molecule type" value="Genomic_DNA"/>
</dbReference>
<keyword evidence="5 11" id="KW-0460">Magnesium</keyword>
<accession>A0A1F5F3E1</accession>
<evidence type="ECO:0000256" key="3">
    <source>
        <dbReference type="ARBA" id="ARBA00022741"/>
    </source>
</evidence>
<evidence type="ECO:0000256" key="10">
    <source>
        <dbReference type="ARBA" id="ARBA00060855"/>
    </source>
</evidence>
<comment type="catalytic activity">
    <reaction evidence="8 11">
        <text>ITP + H2O = IDP + phosphate + H(+)</text>
        <dbReference type="Rhea" id="RHEA:28330"/>
        <dbReference type="ChEBI" id="CHEBI:15377"/>
        <dbReference type="ChEBI" id="CHEBI:15378"/>
        <dbReference type="ChEBI" id="CHEBI:43474"/>
        <dbReference type="ChEBI" id="CHEBI:58280"/>
        <dbReference type="ChEBI" id="CHEBI:61402"/>
        <dbReference type="EC" id="3.6.1.73"/>
    </reaction>
</comment>
<evidence type="ECO:0000259" key="12">
    <source>
        <dbReference type="Pfam" id="PF01931"/>
    </source>
</evidence>
<comment type="cofactor">
    <cofactor evidence="11">
        <name>Mg(2+)</name>
        <dbReference type="ChEBI" id="CHEBI:18420"/>
    </cofactor>
    <cofactor evidence="11">
        <name>Mn(2+)</name>
        <dbReference type="ChEBI" id="CHEBI:29035"/>
    </cofactor>
    <text evidence="11">Binds 1 divalent metal cation per subunit; can use either Mg(2+) or Mn(2+).</text>
</comment>
<feature type="binding site" evidence="11">
    <location>
        <begin position="7"/>
        <end position="12"/>
    </location>
    <ligand>
        <name>substrate</name>
    </ligand>
</feature>
<dbReference type="InterPro" id="IPR029001">
    <property type="entry name" value="ITPase-like_fam"/>
</dbReference>
<keyword evidence="7 11" id="KW-0464">Manganese</keyword>
<evidence type="ECO:0000256" key="4">
    <source>
        <dbReference type="ARBA" id="ARBA00022801"/>
    </source>
</evidence>
<sequence>MKITVGSTNPVKVGAVMEAFQKYWPECEVEGKEVVSGVAEQPRSEEETKRGARNRALAALGQGEYGVGLEGGVTEIDGKMFECAWACVVDKRGEEGFGGGLYFELPGKVAEKIREGGELGPIMDELTGESNVKQKMGAIGKLSKGQLDRKQAYVQIVLSALIRFVSPEWYD</sequence>
<evidence type="ECO:0000313" key="13">
    <source>
        <dbReference type="EMBL" id="OGD74178.1"/>
    </source>
</evidence>
<comment type="caution">
    <text evidence="11">Lacks conserved residue(s) required for the propagation of feature annotation.</text>
</comment>
<protein>
    <recommendedName>
        <fullName evidence="11">Probable inosine/xanthosine triphosphatase</fullName>
        <shortName evidence="11">ITPase/XTPase</shortName>
        <ecNumber evidence="11">3.6.1.73</ecNumber>
    </recommendedName>
    <alternativeName>
        <fullName evidence="11">Non-canonical purine NTP phosphatase</fullName>
    </alternativeName>
    <alternativeName>
        <fullName evidence="11">Non-standard purine NTP phosphatase</fullName>
    </alternativeName>
    <alternativeName>
        <fullName evidence="11">Nucleoside-triphosphate phosphatase</fullName>
        <shortName evidence="11">NTPase</shortName>
    </alternativeName>
</protein>
<dbReference type="SUPFAM" id="SSF52972">
    <property type="entry name" value="ITPase-like"/>
    <property type="match status" value="1"/>
</dbReference>
<dbReference type="GO" id="GO:0006772">
    <property type="term" value="P:thiamine metabolic process"/>
    <property type="evidence" value="ECO:0007669"/>
    <property type="project" value="TreeGrafter"/>
</dbReference>
<name>A0A1F5F3E1_9BACT</name>
<dbReference type="Gene3D" id="3.90.950.10">
    <property type="match status" value="1"/>
</dbReference>
<keyword evidence="3 11" id="KW-0547">Nucleotide-binding</keyword>
<organism evidence="13 14">
    <name type="scientific">Candidatus Collierbacteria bacterium RIFOXYA2_FULL_46_10</name>
    <dbReference type="NCBI Taxonomy" id="1817726"/>
    <lineage>
        <taxon>Bacteria</taxon>
        <taxon>Candidatus Collieribacteriota</taxon>
    </lineage>
</organism>
<keyword evidence="6 11" id="KW-0546">Nucleotide metabolism</keyword>
<comment type="subunit">
    <text evidence="11">Homodimer.</text>
</comment>
<comment type="caution">
    <text evidence="13">The sequence shown here is derived from an EMBL/GenBank/DDBJ whole genome shotgun (WGS) entry which is preliminary data.</text>
</comment>
<comment type="similarity">
    <text evidence="10 11">Belongs to the YjjX NTPase family.</text>
</comment>
<keyword evidence="2 11" id="KW-0479">Metal-binding</keyword>
<evidence type="ECO:0000256" key="2">
    <source>
        <dbReference type="ARBA" id="ARBA00022723"/>
    </source>
</evidence>
<dbReference type="NCBIfam" id="TIGR00258">
    <property type="entry name" value="inosine/xanthosine triphosphatase"/>
    <property type="match status" value="1"/>
</dbReference>
<dbReference type="GO" id="GO:0046872">
    <property type="term" value="F:metal ion binding"/>
    <property type="evidence" value="ECO:0007669"/>
    <property type="project" value="UniProtKB-KW"/>
</dbReference>
<evidence type="ECO:0000256" key="1">
    <source>
        <dbReference type="ARBA" id="ARBA00001936"/>
    </source>
</evidence>